<evidence type="ECO:0000256" key="1">
    <source>
        <dbReference type="SAM" id="MobiDB-lite"/>
    </source>
</evidence>
<dbReference type="AlphaFoldDB" id="A0A8T0QBX0"/>
<dbReference type="PANTHER" id="PTHR33087:SF21">
    <property type="entry name" value="OS03G0782100 PROTEIN"/>
    <property type="match status" value="1"/>
</dbReference>
<dbReference type="Proteomes" id="UP000823388">
    <property type="component" value="Chromosome 7K"/>
</dbReference>
<sequence length="583" mass="64348">MAIGDPHTRPDEDTFFVPNSFGLERDARDWEACTLVPWALHLPCEAGAQDIEELLLDALKLERGAITVTVHQPEPYLIRFERQEHCEKAQNCGRFQRRGIDICLRRWRSLTHALGMHICYRVRLYLDGIPGHSWTLEIVERVIGHRCALQCINTDLVQPLDTRHIDLWAWTENPSAIPKKLPDQWQHGVRYEVFIHVGAMEDYTAAAQDLQGAISNPTAFRPVRRGYAWRYGLGDGLPAEARSRFPVRLPLPPRDPAAGGSGTGCHMLIPLRDRRPRRSISSQERPLLARSRTSSDSSPCATSVRPVPTTPVPRPCVQCQRRIPDARALTRHALVLMPPHLRPIASATAPSIAEVECTLQNLQVSATAAATMVGEALQLSPDGAQNSISNAMPRQDCLAPNQSLPHGPPTTAVGLGLLEDDAQAIDGQLQEPSLGPMAALESPAHEDPVAAGGQMSLLHEEQLEAAIDDLFTMPAPSLVPQQQQRLRRSARLAKRPVLPAVERAQRNLCRKLGISDDEIKPIEEILQDFISTFSGPLPDHIMAAMTALFNLEDDDDDLVHDALLQHAGEDVADLHHELAVADA</sequence>
<dbReference type="PANTHER" id="PTHR33087">
    <property type="entry name" value="OS07G0539200 PROTEIN"/>
    <property type="match status" value="1"/>
</dbReference>
<protein>
    <submittedName>
        <fullName evidence="2">Uncharacterized protein</fullName>
    </submittedName>
</protein>
<dbReference type="EMBL" id="CM029049">
    <property type="protein sequence ID" value="KAG2570092.1"/>
    <property type="molecule type" value="Genomic_DNA"/>
</dbReference>
<keyword evidence="3" id="KW-1185">Reference proteome</keyword>
<organism evidence="2 3">
    <name type="scientific">Panicum virgatum</name>
    <name type="common">Blackwell switchgrass</name>
    <dbReference type="NCBI Taxonomy" id="38727"/>
    <lineage>
        <taxon>Eukaryota</taxon>
        <taxon>Viridiplantae</taxon>
        <taxon>Streptophyta</taxon>
        <taxon>Embryophyta</taxon>
        <taxon>Tracheophyta</taxon>
        <taxon>Spermatophyta</taxon>
        <taxon>Magnoliopsida</taxon>
        <taxon>Liliopsida</taxon>
        <taxon>Poales</taxon>
        <taxon>Poaceae</taxon>
        <taxon>PACMAD clade</taxon>
        <taxon>Panicoideae</taxon>
        <taxon>Panicodae</taxon>
        <taxon>Paniceae</taxon>
        <taxon>Panicinae</taxon>
        <taxon>Panicum</taxon>
        <taxon>Panicum sect. Hiantes</taxon>
    </lineage>
</organism>
<name>A0A8T0QBX0_PANVG</name>
<evidence type="ECO:0000313" key="3">
    <source>
        <dbReference type="Proteomes" id="UP000823388"/>
    </source>
</evidence>
<comment type="caution">
    <text evidence="2">The sequence shown here is derived from an EMBL/GenBank/DDBJ whole genome shotgun (WGS) entry which is preliminary data.</text>
</comment>
<proteinExistence type="predicted"/>
<feature type="compositionally biased region" description="Polar residues" evidence="1">
    <location>
        <begin position="291"/>
        <end position="301"/>
    </location>
</feature>
<evidence type="ECO:0000313" key="2">
    <source>
        <dbReference type="EMBL" id="KAG2570092.1"/>
    </source>
</evidence>
<feature type="region of interest" description="Disordered" evidence="1">
    <location>
        <begin position="253"/>
        <end position="311"/>
    </location>
</feature>
<reference evidence="2" key="1">
    <citation type="submission" date="2020-05" db="EMBL/GenBank/DDBJ databases">
        <title>WGS assembly of Panicum virgatum.</title>
        <authorList>
            <person name="Lovell J.T."/>
            <person name="Jenkins J."/>
            <person name="Shu S."/>
            <person name="Juenger T.E."/>
            <person name="Schmutz J."/>
        </authorList>
    </citation>
    <scope>NUCLEOTIDE SEQUENCE</scope>
    <source>
        <strain evidence="2">AP13</strain>
    </source>
</reference>
<gene>
    <name evidence="2" type="ORF">PVAP13_7KG001027</name>
</gene>
<accession>A0A8T0QBX0</accession>
<dbReference type="InterPro" id="IPR053253">
    <property type="entry name" value="Sex_diff_modulator"/>
</dbReference>